<gene>
    <name evidence="3" type="ORF">FRF71_05125</name>
</gene>
<dbReference type="SUPFAM" id="SSF56300">
    <property type="entry name" value="Metallo-dependent phosphatases"/>
    <property type="match status" value="1"/>
</dbReference>
<protein>
    <submittedName>
        <fullName evidence="3">Alkaline phosphatase</fullName>
    </submittedName>
</protein>
<dbReference type="PANTHER" id="PTHR43606">
    <property type="entry name" value="PHOSPHATASE, PUTATIVE (AFU_ORTHOLOGUE AFUA_6G08710)-RELATED"/>
    <property type="match status" value="1"/>
</dbReference>
<dbReference type="InterPro" id="IPR018946">
    <property type="entry name" value="PhoD-like_MPP"/>
</dbReference>
<dbReference type="CDD" id="cd07389">
    <property type="entry name" value="MPP_PhoD"/>
    <property type="match status" value="1"/>
</dbReference>
<dbReference type="Gene3D" id="2.60.40.380">
    <property type="entry name" value="Purple acid phosphatase-like, N-terminal"/>
    <property type="match status" value="1"/>
</dbReference>
<dbReference type="InterPro" id="IPR038607">
    <property type="entry name" value="PhoD-like_sf"/>
</dbReference>
<organism evidence="3 4">
    <name type="scientific">Novosphingobium ginsenosidimutans</name>
    <dbReference type="NCBI Taxonomy" id="1176536"/>
    <lineage>
        <taxon>Bacteria</taxon>
        <taxon>Pseudomonadati</taxon>
        <taxon>Pseudomonadota</taxon>
        <taxon>Alphaproteobacteria</taxon>
        <taxon>Sphingomonadales</taxon>
        <taxon>Sphingomonadaceae</taxon>
        <taxon>Novosphingobium</taxon>
    </lineage>
</organism>
<feature type="domain" description="PhoD-like phosphatase metallophosphatase" evidence="1">
    <location>
        <begin position="146"/>
        <end position="520"/>
    </location>
</feature>
<dbReference type="Pfam" id="PF09423">
    <property type="entry name" value="PhoD"/>
    <property type="match status" value="1"/>
</dbReference>
<dbReference type="InterPro" id="IPR052900">
    <property type="entry name" value="Phospholipid_Metab_Enz"/>
</dbReference>
<dbReference type="PANTHER" id="PTHR43606:SF2">
    <property type="entry name" value="ALKALINE PHOSPHATASE FAMILY PROTEIN (AFU_ORTHOLOGUE AFUA_5G03860)"/>
    <property type="match status" value="1"/>
</dbReference>
<name>A0A5B8S4D5_9SPHN</name>
<dbReference type="InterPro" id="IPR029052">
    <property type="entry name" value="Metallo-depent_PP-like"/>
</dbReference>
<dbReference type="AlphaFoldDB" id="A0A5B8S4D5"/>
<dbReference type="InterPro" id="IPR032093">
    <property type="entry name" value="PhoD_N"/>
</dbReference>
<keyword evidence="4" id="KW-1185">Reference proteome</keyword>
<feature type="domain" description="Phospholipase D N-terminal" evidence="2">
    <location>
        <begin position="47"/>
        <end position="134"/>
    </location>
</feature>
<evidence type="ECO:0000313" key="4">
    <source>
        <dbReference type="Proteomes" id="UP000321172"/>
    </source>
</evidence>
<dbReference type="KEGG" id="ngf:FRF71_05125"/>
<dbReference type="Pfam" id="PF16655">
    <property type="entry name" value="PhoD_N"/>
    <property type="match status" value="1"/>
</dbReference>
<reference evidence="3 4" key="1">
    <citation type="journal article" date="2013" name="J. Microbiol. Biotechnol.">
        <title>Novosphingobium ginsenosidimutans sp. nov., with the ability to convert ginsenoside.</title>
        <authorList>
            <person name="Kim J.K."/>
            <person name="He D."/>
            <person name="Liu Q.M."/>
            <person name="Park H.Y."/>
            <person name="Jung M.S."/>
            <person name="Yoon M.H."/>
            <person name="Kim S.C."/>
            <person name="Im W.T."/>
        </authorList>
    </citation>
    <scope>NUCLEOTIDE SEQUENCE [LARGE SCALE GENOMIC DNA]</scope>
    <source>
        <strain evidence="3 4">FW-6</strain>
    </source>
</reference>
<evidence type="ECO:0000313" key="3">
    <source>
        <dbReference type="EMBL" id="QEA15567.1"/>
    </source>
</evidence>
<dbReference type="OrthoDB" id="327733at2"/>
<sequence>MLPPPPQAPLLAANRRSALKLGLLGFAGIGAGIGAPALAQVNKGFTHCVASGEPGPDQVLLWTRYASAEETPLKWELAEDADFTRIVVQGDAAASPANDCCARAWAKGLKPGRWYFYRFVAPDGEKSPVGRTKTLPVGKVDKFRIAVFSCSNFGFGWFNAYGHAAEAGDFDLVLHLGDYFYEYARGTYPDAKEGLAERLLPIDEAVTLAGYRERFSTYRNDPDLQRLHQLYPVISMWDDHEVANDAWKDGAENHQPDKEGPYAVRESVAEKAYREWLPVSEAYWAQYEIGKLATLFRLETRHLARDKPFDLGDLMKGKRGPELEAALAAFRDGAWRDPNRTLMGAEQEAWLTKGLKGSAKAGKPWQVLAQQIIMGQFGFGKDLIAGMTKDVDAGMRARILAANRAQQSGIPYAMDMWSGYPAARERLYQSALDANANLLVLAGDSHNAWAFDHTHQNERVGVEMAGQSVTSPGYEHYLGWIKPDALAQDVMAASPALKWCDTSQRGYLAVELTPKAATGEYRFLSTVRQKSTALAGTKRMTVLAGQRKFS</sequence>
<dbReference type="EMBL" id="CP042345">
    <property type="protein sequence ID" value="QEA15567.1"/>
    <property type="molecule type" value="Genomic_DNA"/>
</dbReference>
<proteinExistence type="predicted"/>
<dbReference type="PROSITE" id="PS51318">
    <property type="entry name" value="TAT"/>
    <property type="match status" value="1"/>
</dbReference>
<accession>A0A5B8S4D5</accession>
<dbReference type="Proteomes" id="UP000321172">
    <property type="component" value="Chromosome"/>
</dbReference>
<evidence type="ECO:0000259" key="2">
    <source>
        <dbReference type="Pfam" id="PF16655"/>
    </source>
</evidence>
<evidence type="ECO:0000259" key="1">
    <source>
        <dbReference type="Pfam" id="PF09423"/>
    </source>
</evidence>
<dbReference type="RefSeq" id="WP_147089545.1">
    <property type="nucleotide sequence ID" value="NZ_BAABJD010000001.1"/>
</dbReference>
<dbReference type="Gene3D" id="3.60.21.70">
    <property type="entry name" value="PhoD-like phosphatase"/>
    <property type="match status" value="1"/>
</dbReference>
<dbReference type="InterPro" id="IPR006311">
    <property type="entry name" value="TAT_signal"/>
</dbReference>